<evidence type="ECO:0000256" key="1">
    <source>
        <dbReference type="SAM" id="MobiDB-lite"/>
    </source>
</evidence>
<proteinExistence type="predicted"/>
<evidence type="ECO:0000313" key="2">
    <source>
        <dbReference type="EMBL" id="KAG4419654.1"/>
    </source>
</evidence>
<dbReference type="EMBL" id="JAFJYH010000101">
    <property type="protein sequence ID" value="KAG4419654.1"/>
    <property type="molecule type" value="Genomic_DNA"/>
</dbReference>
<name>A0A8H7WB30_9HELO</name>
<dbReference type="Proteomes" id="UP000664132">
    <property type="component" value="Unassembled WGS sequence"/>
</dbReference>
<evidence type="ECO:0000313" key="3">
    <source>
        <dbReference type="Proteomes" id="UP000664132"/>
    </source>
</evidence>
<comment type="caution">
    <text evidence="2">The sequence shown here is derived from an EMBL/GenBank/DDBJ whole genome shotgun (WGS) entry which is preliminary data.</text>
</comment>
<feature type="region of interest" description="Disordered" evidence="1">
    <location>
        <begin position="318"/>
        <end position="392"/>
    </location>
</feature>
<sequence length="739" mass="82330">MKAEHRHGLSFDSLAEHLTGLESDEAGSLNAVTCRSKPRSWIQPDELVLCSRYTDRVVLPVGAPLAEGRYLLLITEAQSFPGSSSSVALGMFNDEFVFTDSDEQWSEQEGPNINNTQEQDVGMDNFAINMDTFGSIDLDQQAFEDVLDGRQANGTFCDPILSHCQAPGMPIASRNHKVDKDEVDNKDGEQDFQLFFKEMVDSGFTEEGSAPQGRNTRMGFVTRADEVDNAPQDFASQFVSNSSQPCSQISAELEDVFGGDGQFGMLQFQQELRSTQLQTGPFNLQEPPRFVRTTSMKPNPAIQDGHIEHGLRIVKARNVSGPPSVPPVSPTGFSARRRQHVARIDKSNKTADSSPEEFIDTSGKDGRVNKRPRVAPGANTAQGGQQGTLQSGQTRILSKVPEHLILRSDPVDAQARNIFGAQSQSMTHTTSILRPQPRMANQQTAAPRKPGLDKPGMGMFQLQANNLPPQSFNRTNNQLFNSFSQFGPFGPTLLATPDRLSGPPSVIAGPQVAPSIPSPLSPSLRFPFDVFKYPSGEHYTTYLTAQVIKVLYENFYQDVTGIRLKVTGRSPPTTLIDTAVHFFKEMHWDNPIQLNMIYLITILHNSQQTNLHQWLWEIFIVASVFQKNNPQCPTIYSTIELIKWQVVRLAMLLLKHDMTEFSTRESPIFGRRVSLATWTVQHGPTTIWDVLNLHEVKDEPGMWVTNFTRMANTRFMVAGINPHEYPVPKPQEEDGEGFI</sequence>
<reference evidence="2" key="1">
    <citation type="submission" date="2021-02" db="EMBL/GenBank/DDBJ databases">
        <title>Genome sequence Cadophora malorum strain M34.</title>
        <authorList>
            <person name="Stefanovic E."/>
            <person name="Vu D."/>
            <person name="Scully C."/>
            <person name="Dijksterhuis J."/>
            <person name="Roader J."/>
            <person name="Houbraken J."/>
        </authorList>
    </citation>
    <scope>NUCLEOTIDE SEQUENCE</scope>
    <source>
        <strain evidence="2">M34</strain>
    </source>
</reference>
<accession>A0A8H7WB30</accession>
<dbReference type="OrthoDB" id="3537486at2759"/>
<dbReference type="AlphaFoldDB" id="A0A8H7WB30"/>
<keyword evidence="3" id="KW-1185">Reference proteome</keyword>
<protein>
    <submittedName>
        <fullName evidence="2">Uncharacterized protein</fullName>
    </submittedName>
</protein>
<gene>
    <name evidence="2" type="ORF">IFR04_007251</name>
</gene>
<feature type="compositionally biased region" description="Low complexity" evidence="1">
    <location>
        <begin position="375"/>
        <end position="392"/>
    </location>
</feature>
<organism evidence="2 3">
    <name type="scientific">Cadophora malorum</name>
    <dbReference type="NCBI Taxonomy" id="108018"/>
    <lineage>
        <taxon>Eukaryota</taxon>
        <taxon>Fungi</taxon>
        <taxon>Dikarya</taxon>
        <taxon>Ascomycota</taxon>
        <taxon>Pezizomycotina</taxon>
        <taxon>Leotiomycetes</taxon>
        <taxon>Helotiales</taxon>
        <taxon>Ploettnerulaceae</taxon>
        <taxon>Cadophora</taxon>
    </lineage>
</organism>